<sequence>MADVVTLHRNSARHGEESLFADHELIRDLVPGGADLLHDSRFGDDVWNLAGHSSWKSKAGRQTDLDLSQVDVRWRDAVKHLCVLQMAPHLAKDRAPDGPMADTWASGQEPVQPVTAQGNLKMLSHALRAIDRARIIEFDEAAWERIQQLLVTPHDAKEKAAGTVLSPATGRGRAQQLIGLWQVCLMLDRDDLLGGIQPFDGRETSTLYRGRTKAKTNAVRPSDAVGKYLGFTGWVADHVTADVVRHVDWWAANSRQDEPLSEDELRADLFDLLVDIAERNNGRVPGTRNKKGVLTLAHGALGRFLGQHDADEAFLAGRWAMSQLRGHVEPSEDVTPCPLPITTIDTPDGPVPWARRLLPQFDELDWWHRAIVYTTMYYLSATLMLRDQQLAVLAVDPITVETVERPDGAPHVRNVLHAHRTKNRHSPVPTTVIANARIVRLLRLMRELQQSLGYEPALSEVGLPMLFDQRLAVPLGKDPRVNARTSLHLDAGFANVLRGAAARLVDRGVIQRDLGDLKVSMREVRITCAQAWASREHGAALAAAYGQWDTRKVAMGYVSDVYKQLITPVDPDDAADLVNETKGRALIAAARSRDSLTGRGLPRLDEAIHRADIPLANPTPLTPARLRTLGKRNKNVQQGTFTLCMWQREGARCEGLAGPDFRKCAPGECRNSVMSRGDRARYELRRRADLASDSAPGRRNAGRMDAMNPDIKTEFADSSEEDLQAILKADYDAWVAGTVETGGPK</sequence>
<name>W9GHK9_9MICO</name>
<comment type="caution">
    <text evidence="1">The sequence shown here is derived from an EMBL/GenBank/DDBJ whole genome shotgun (WGS) entry which is preliminary data.</text>
</comment>
<evidence type="ECO:0000313" key="2">
    <source>
        <dbReference type="Proteomes" id="UP000019494"/>
    </source>
</evidence>
<evidence type="ECO:0000313" key="1">
    <source>
        <dbReference type="EMBL" id="EWT05716.1"/>
    </source>
</evidence>
<organism evidence="1 2">
    <name type="scientific">Intrasporangium chromatireducens Q5-1</name>
    <dbReference type="NCBI Taxonomy" id="584657"/>
    <lineage>
        <taxon>Bacteria</taxon>
        <taxon>Bacillati</taxon>
        <taxon>Actinomycetota</taxon>
        <taxon>Actinomycetes</taxon>
        <taxon>Micrococcales</taxon>
        <taxon>Intrasporangiaceae</taxon>
        <taxon>Intrasporangium</taxon>
    </lineage>
</organism>
<reference evidence="2" key="1">
    <citation type="submission" date="2013-08" db="EMBL/GenBank/DDBJ databases">
        <title>Intrasporangium oryzae NRRL B-24470.</title>
        <authorList>
            <person name="Liu H."/>
            <person name="Wang G."/>
        </authorList>
    </citation>
    <scope>NUCLEOTIDE SEQUENCE [LARGE SCALE GENOMIC DNA]</scope>
    <source>
        <strain evidence="2">Q5-1</strain>
    </source>
</reference>
<proteinExistence type="predicted"/>
<dbReference type="Proteomes" id="UP000019494">
    <property type="component" value="Unassembled WGS sequence"/>
</dbReference>
<gene>
    <name evidence="1" type="ORF">N864_02840</name>
</gene>
<accession>W9GHK9</accession>
<keyword evidence="2" id="KW-1185">Reference proteome</keyword>
<dbReference type="EMBL" id="AWQS01000092">
    <property type="protein sequence ID" value="EWT05716.1"/>
    <property type="molecule type" value="Genomic_DNA"/>
</dbReference>
<protein>
    <submittedName>
        <fullName evidence="1">Uncharacterized protein</fullName>
    </submittedName>
</protein>
<dbReference type="RefSeq" id="WP_034716944.1">
    <property type="nucleotide sequence ID" value="NZ_AWQS01000092.1"/>
</dbReference>
<dbReference type="AlphaFoldDB" id="W9GHK9"/>
<dbReference type="OrthoDB" id="8776710at2"/>